<dbReference type="Gene3D" id="3.40.50.12370">
    <property type="match status" value="1"/>
</dbReference>
<keyword evidence="3" id="KW-0963">Cytoplasm</keyword>
<organism evidence="6 7">
    <name type="scientific">Succinivibrio dextrinosolvens DSM 3072</name>
    <dbReference type="NCBI Taxonomy" id="1123324"/>
    <lineage>
        <taxon>Bacteria</taxon>
        <taxon>Pseudomonadati</taxon>
        <taxon>Pseudomonadota</taxon>
        <taxon>Gammaproteobacteria</taxon>
        <taxon>Aeromonadales</taxon>
        <taxon>Succinivibrionaceae</taxon>
        <taxon>Succinivibrio</taxon>
    </lineage>
</organism>
<evidence type="ECO:0000259" key="5">
    <source>
        <dbReference type="Pfam" id="PF00582"/>
    </source>
</evidence>
<evidence type="ECO:0000313" key="6">
    <source>
        <dbReference type="EMBL" id="SKA58083.1"/>
    </source>
</evidence>
<feature type="domain" description="UspA" evidence="5">
    <location>
        <begin position="4"/>
        <end position="151"/>
    </location>
</feature>
<dbReference type="InterPro" id="IPR006016">
    <property type="entry name" value="UspA"/>
</dbReference>
<dbReference type="PANTHER" id="PTHR47892:SF1">
    <property type="entry name" value="UNIVERSAL STRESS PROTEIN E"/>
    <property type="match status" value="1"/>
</dbReference>
<dbReference type="RefSeq" id="WP_078927955.1">
    <property type="nucleotide sequence ID" value="NZ_FUXX01000003.1"/>
</dbReference>
<evidence type="ECO:0000256" key="2">
    <source>
        <dbReference type="ARBA" id="ARBA00008791"/>
    </source>
</evidence>
<name>A0A1T4UZB8_9GAMM</name>
<comment type="function">
    <text evidence="4">Required for resistance to DNA-damaging agents.</text>
</comment>
<dbReference type="AlphaFoldDB" id="A0A1T4UZB8"/>
<dbReference type="EMBL" id="FUXX01000003">
    <property type="protein sequence ID" value="SKA58083.1"/>
    <property type="molecule type" value="Genomic_DNA"/>
</dbReference>
<proteinExistence type="inferred from homology"/>
<dbReference type="STRING" id="83771.SAMN02910357_00216"/>
<protein>
    <submittedName>
        <fullName evidence="6">Universal stress protein E</fullName>
    </submittedName>
</protein>
<dbReference type="SUPFAM" id="SSF52402">
    <property type="entry name" value="Adenine nucleotide alpha hydrolases-like"/>
    <property type="match status" value="2"/>
</dbReference>
<accession>A0A1T4UZB8</accession>
<comment type="subcellular location">
    <subcellularLocation>
        <location evidence="1">Cytoplasm</location>
    </subcellularLocation>
</comment>
<evidence type="ECO:0000256" key="1">
    <source>
        <dbReference type="ARBA" id="ARBA00004496"/>
    </source>
</evidence>
<dbReference type="Proteomes" id="UP000242432">
    <property type="component" value="Unassembled WGS sequence"/>
</dbReference>
<dbReference type="Pfam" id="PF00582">
    <property type="entry name" value="Usp"/>
    <property type="match status" value="2"/>
</dbReference>
<dbReference type="GO" id="GO:0005737">
    <property type="term" value="C:cytoplasm"/>
    <property type="evidence" value="ECO:0007669"/>
    <property type="project" value="UniProtKB-SubCell"/>
</dbReference>
<reference evidence="7" key="1">
    <citation type="submission" date="2017-02" db="EMBL/GenBank/DDBJ databases">
        <authorList>
            <person name="Varghese N."/>
            <person name="Submissions S."/>
        </authorList>
    </citation>
    <scope>NUCLEOTIDE SEQUENCE [LARGE SCALE GENOMIC DNA]</scope>
    <source>
        <strain evidence="7">DSM 3072</strain>
    </source>
</reference>
<comment type="similarity">
    <text evidence="2">Belongs to the universal stress protein A family.</text>
</comment>
<evidence type="ECO:0000256" key="3">
    <source>
        <dbReference type="ARBA" id="ARBA00022490"/>
    </source>
</evidence>
<gene>
    <name evidence="6" type="ORF">SAMN02745213_00337</name>
</gene>
<evidence type="ECO:0000256" key="4">
    <source>
        <dbReference type="ARBA" id="ARBA00037131"/>
    </source>
</evidence>
<feature type="domain" description="UspA" evidence="5">
    <location>
        <begin position="160"/>
        <end position="304"/>
    </location>
</feature>
<sequence>MNFFHNILAVIEYKQVRQPALERALALYQYAKAHKKNADIKITAVLPVAQENWNITSILAVDKEEYEKSYKEKLSKWLNAYLAINAMGVNIERKVLFSKEVGKEIVSLAKDLCADILIKTADIHGVLDNVISTPLDWQMLRHAPIPVYIAKDQIFTPKGKIAVAIDLSEPDDELSELTNLRLLREAQYLSTFTGCKIVLINAVPPIIPPIAVDMPGFTPDSLYDESLKDSCHKALEFANRHKIKPEDCFIAEGAIDEVILSKCEEIKPTALFIGTSARRGIASAILGNICERVADSIDCDVFVVTPKAVVRAVPTTTPSKSF</sequence>
<keyword evidence="7" id="KW-1185">Reference proteome</keyword>
<evidence type="ECO:0000313" key="7">
    <source>
        <dbReference type="Proteomes" id="UP000242432"/>
    </source>
</evidence>
<dbReference type="PANTHER" id="PTHR47892">
    <property type="entry name" value="UNIVERSAL STRESS PROTEIN E"/>
    <property type="match status" value="1"/>
</dbReference>